<evidence type="ECO:0000313" key="2">
    <source>
        <dbReference type="Proteomes" id="UP000813463"/>
    </source>
</evidence>
<evidence type="ECO:0000313" key="3">
    <source>
        <dbReference type="RefSeq" id="XP_056695503.1"/>
    </source>
</evidence>
<gene>
    <name evidence="3" type="primary">LOC110792036</name>
</gene>
<name>A0ABM3RIR2_SPIOL</name>
<dbReference type="GeneID" id="110792036"/>
<evidence type="ECO:0000256" key="1">
    <source>
        <dbReference type="SAM" id="MobiDB-lite"/>
    </source>
</evidence>
<dbReference type="Proteomes" id="UP000813463">
    <property type="component" value="Chromosome 3"/>
</dbReference>
<protein>
    <recommendedName>
        <fullName evidence="4">No apical meristem-associated C-terminal domain-containing protein</fullName>
    </recommendedName>
</protein>
<reference evidence="3" key="2">
    <citation type="submission" date="2025-08" db="UniProtKB">
        <authorList>
            <consortium name="RefSeq"/>
        </authorList>
    </citation>
    <scope>IDENTIFICATION</scope>
    <source>
        <tissue evidence="3">Leaf</tissue>
    </source>
</reference>
<organism evidence="2 3">
    <name type="scientific">Spinacia oleracea</name>
    <name type="common">Spinach</name>
    <dbReference type="NCBI Taxonomy" id="3562"/>
    <lineage>
        <taxon>Eukaryota</taxon>
        <taxon>Viridiplantae</taxon>
        <taxon>Streptophyta</taxon>
        <taxon>Embryophyta</taxon>
        <taxon>Tracheophyta</taxon>
        <taxon>Spermatophyta</taxon>
        <taxon>Magnoliopsida</taxon>
        <taxon>eudicotyledons</taxon>
        <taxon>Gunneridae</taxon>
        <taxon>Pentapetalae</taxon>
        <taxon>Caryophyllales</taxon>
        <taxon>Chenopodiaceae</taxon>
        <taxon>Chenopodioideae</taxon>
        <taxon>Anserineae</taxon>
        <taxon>Spinacia</taxon>
    </lineage>
</organism>
<dbReference type="PANTHER" id="PTHR45023:SF4">
    <property type="entry name" value="GLYCINE-RICH PROTEIN-RELATED"/>
    <property type="match status" value="1"/>
</dbReference>
<sequence length="305" mass="35883">MDHEDSYNQYYNYLGNSQNIDNQNPQTPPPNFSNPQTSSIRPTPYNYPLMDVNRHHENPYMHTSPPYPPNTQMNYNFGYYNPQMVRPGYNLRPLNLTESFISHENIRRDSVEGSSMQEESLTPSWITISKDPIKENDQTKELYWKNIVEYYNTWKREDPVVPVDKASNHWFKMSADVNRFNGCYIMVKDSHPSGHNEDDIINKKEGVPSKRTQTEDVEVLDKRPIGQKAAKEAARKRVHKKDNEIVSDTWTKFEDLANKRLSLIEDHIRQSDYELLCKDTSNMDERVKKNHEQVCERLRAKYGMS</sequence>
<feature type="compositionally biased region" description="Polar residues" evidence="1">
    <location>
        <begin position="14"/>
        <end position="25"/>
    </location>
</feature>
<dbReference type="PANTHER" id="PTHR45023">
    <property type="match status" value="1"/>
</dbReference>
<dbReference type="RefSeq" id="XP_056695503.1">
    <property type="nucleotide sequence ID" value="XM_056839525.1"/>
</dbReference>
<proteinExistence type="predicted"/>
<reference evidence="2" key="1">
    <citation type="journal article" date="2021" name="Nat. Commun.">
        <title>Genomic analyses provide insights into spinach domestication and the genetic basis of agronomic traits.</title>
        <authorList>
            <person name="Cai X."/>
            <person name="Sun X."/>
            <person name="Xu C."/>
            <person name="Sun H."/>
            <person name="Wang X."/>
            <person name="Ge C."/>
            <person name="Zhang Z."/>
            <person name="Wang Q."/>
            <person name="Fei Z."/>
            <person name="Jiao C."/>
            <person name="Wang Q."/>
        </authorList>
    </citation>
    <scope>NUCLEOTIDE SEQUENCE [LARGE SCALE GENOMIC DNA]</scope>
    <source>
        <strain evidence="2">cv. Varoflay</strain>
    </source>
</reference>
<keyword evidence="2" id="KW-1185">Reference proteome</keyword>
<feature type="region of interest" description="Disordered" evidence="1">
    <location>
        <begin position="14"/>
        <end position="67"/>
    </location>
</feature>
<accession>A0ABM3RIR2</accession>
<evidence type="ECO:0008006" key="4">
    <source>
        <dbReference type="Google" id="ProtNLM"/>
    </source>
</evidence>